<dbReference type="Gene3D" id="1.10.1200.10">
    <property type="entry name" value="ACP-like"/>
    <property type="match status" value="2"/>
</dbReference>
<dbReference type="Proteomes" id="UP001501576">
    <property type="component" value="Unassembled WGS sequence"/>
</dbReference>
<dbReference type="InterPro" id="IPR010071">
    <property type="entry name" value="AA_adenyl_dom"/>
</dbReference>
<dbReference type="PROSITE" id="PS50075">
    <property type="entry name" value="CARRIER"/>
    <property type="match status" value="2"/>
</dbReference>
<dbReference type="RefSeq" id="WP_346159696.1">
    <property type="nucleotide sequence ID" value="NZ_BAAABZ010000016.1"/>
</dbReference>
<feature type="domain" description="Carrier" evidence="5">
    <location>
        <begin position="528"/>
        <end position="602"/>
    </location>
</feature>
<evidence type="ECO:0000256" key="2">
    <source>
        <dbReference type="ARBA" id="ARBA00022450"/>
    </source>
</evidence>
<dbReference type="InterPro" id="IPR036736">
    <property type="entry name" value="ACP-like_sf"/>
</dbReference>
<dbReference type="InterPro" id="IPR042099">
    <property type="entry name" value="ANL_N_sf"/>
</dbReference>
<organism evidence="6 7">
    <name type="scientific">Streptomyces mordarskii</name>
    <dbReference type="NCBI Taxonomy" id="1226758"/>
    <lineage>
        <taxon>Bacteria</taxon>
        <taxon>Bacillati</taxon>
        <taxon>Actinomycetota</taxon>
        <taxon>Actinomycetes</taxon>
        <taxon>Kitasatosporales</taxon>
        <taxon>Streptomycetaceae</taxon>
        <taxon>Streptomyces</taxon>
    </lineage>
</organism>
<accession>A0ABN1CUB7</accession>
<dbReference type="InterPro" id="IPR009081">
    <property type="entry name" value="PP-bd_ACP"/>
</dbReference>
<dbReference type="InterPro" id="IPR001242">
    <property type="entry name" value="Condensation_dom"/>
</dbReference>
<dbReference type="Pfam" id="PF00668">
    <property type="entry name" value="Condensation"/>
    <property type="match status" value="1"/>
</dbReference>
<gene>
    <name evidence="6" type="ORF">GCM10010390_31060</name>
</gene>
<name>A0ABN1CUB7_9ACTN</name>
<dbReference type="Gene3D" id="3.40.50.980">
    <property type="match status" value="2"/>
</dbReference>
<keyword evidence="7" id="KW-1185">Reference proteome</keyword>
<sequence>MNAAQLPGTSLSGNASLTLLELFTEQAARTPRAAAVQDGARTLAYRELDEAADRTARFLRARGVGPGSLVGVCLPRGIGLVTALLGVWKAGAAYVPLDPGHPAERLRSLLLECGSDLVLAGREQADAVTAAGVRVFSPEDVLAGPESADGGGAWGPVDLDGVAYAIFTSGSTGRPKGVLVTHAGIANRVLWTVRKHALTADDRVLLKTSIGFDAAGWEIFAPLISGGTVVTAPDGTERDPAGLLGAVAAGGVTVLQVVPSVLRLLVEEPGWAHCDTLRLLFSAGEPLSAELVERLRERVGTRVAVWNTYGPTECSIDVTAHPVGSDQASGPVPIGRPLTGMRVMVMGPDGRPVPKGAMGELYAGGVGVARGYLGRPDLTAERFVPDPYGPAGSRLYRTGDLVRWNAEGALEYQGRIDGQLKVNGVRVEPEEVEAALGGHPDVNGAVVVAFEAGNGGKRLGACLLARQPLDPAVLRGFLRERLPDSHIPAVFHTVDAFPLTPNGKVDRNSLATTMDETGAAAGRTGYVAPRDVAEAQVAEVWAALLGREKVGALDDFFALGGTSLQLTRLAARLRTAGGTVSMRGLFNATTVEAQARLLSAPSDDAWPIPVVSRSEPLPLSSGQRRLWFLDRLHPGSREWVAPLILRIPAATPVTALESALGTLGARHEALRTRYVDIGGEPRQVIGEAGPVELRVVDTGRDGLPAHFEEQFARGFDLARGPLWRALLVRIPGEDHVLLVTMHHIACDGWSTVILERELSELCAAAREGRTPSLPPVGIQYADYASWQNARLTEEFTAAEQAHWRAALDGISPLALPTDRPRPAERDPRGAVVPVRVEPALAAKVEELGREHGATPFMTLLTAFATVVARCSGQWDVPVGTPVAGRAHPEAAGTVGFFLNSLVVRCALAGDPTFAEALRRVRTAATAAFAHQELPFDRLVDELQPERDLSRTPLYQVAFDMHSEGVTSVATGADDLRAFAEAWSVAKTDLSVFIGRSAEGALEGVFEYATALFDAPTVVRVRDQFLRILEEVTARPDTRLSAVSMLSPAEQQRLLVEWNATRTVYPELAVHRRFEEQAARTPHAAAVVVDGCPVPYGQLEARANQIAHHLRAAGAGAESVVGVLLDRGPDLIATLLGVWKAEAAYAPLDPSYPADRIASMLGTAGATTVVTQASYEDRFTGVDVVLVDTDRTAIGARPRTAPQRVDDLDRLAYVIFTSGSTGQPKGVQVTHRGLANHVSWAAEELAAAGRRGAPLFSSVAFDLVVPNLWAPLVTGQRVYVLPQDADGADLGRLLAKAGPFSFVKLTPGHLDVLAEQLTAEQARSLAPVLVVAGEALTRATVERWRGPAPGVRLVNEYGPTEASVGTCVYPVPLEETSEVVPIGRPLPNMAMYVLDAGMRPVPVGVPGELFVGGTGVARGYAGRPDLTAERFVPDPFREVGGRLYRTGDQVRWRADGRAEFLGRLDDQVKIRGYRIEPGEIQAVLSEHPVVRDAVVVARQTPAGERQLVAYYVPVRGPAEADGAELAAHCASRLPEYMLPATYLPLAEIPLNANGKTDRGRLPSPNEPQPEARAAHVAPRTSTEERVADIWAELLNVTVGVEESFFQLGGNSILAIRLISRLQEEFGIDFKVRTVFEGPTVARISEAVEAAVRAEIDALSAAQLSTGQDLAKEFKA</sequence>
<dbReference type="Gene3D" id="3.30.559.30">
    <property type="entry name" value="Nonribosomal peptide synthetase, condensation domain"/>
    <property type="match status" value="1"/>
</dbReference>
<dbReference type="Gene3D" id="3.30.300.30">
    <property type="match status" value="2"/>
</dbReference>
<dbReference type="Pfam" id="PF13193">
    <property type="entry name" value="AMP-binding_C"/>
    <property type="match status" value="2"/>
</dbReference>
<dbReference type="PROSITE" id="PS00012">
    <property type="entry name" value="PHOSPHOPANTETHEINE"/>
    <property type="match status" value="1"/>
</dbReference>
<dbReference type="PANTHER" id="PTHR45527">
    <property type="entry name" value="NONRIBOSOMAL PEPTIDE SYNTHETASE"/>
    <property type="match status" value="1"/>
</dbReference>
<reference evidence="6 7" key="1">
    <citation type="journal article" date="2019" name="Int. J. Syst. Evol. Microbiol.">
        <title>The Global Catalogue of Microorganisms (GCM) 10K type strain sequencing project: providing services to taxonomists for standard genome sequencing and annotation.</title>
        <authorList>
            <consortium name="The Broad Institute Genomics Platform"/>
            <consortium name="The Broad Institute Genome Sequencing Center for Infectious Disease"/>
            <person name="Wu L."/>
            <person name="Ma J."/>
        </authorList>
    </citation>
    <scope>NUCLEOTIDE SEQUENCE [LARGE SCALE GENOMIC DNA]</scope>
    <source>
        <strain evidence="6 7">JCM 5052</strain>
    </source>
</reference>
<dbReference type="CDD" id="cd05930">
    <property type="entry name" value="A_NRPS"/>
    <property type="match status" value="2"/>
</dbReference>
<dbReference type="InterPro" id="IPR023213">
    <property type="entry name" value="CAT-like_dom_sf"/>
</dbReference>
<dbReference type="InterPro" id="IPR000873">
    <property type="entry name" value="AMP-dep_synth/lig_dom"/>
</dbReference>
<dbReference type="Gene3D" id="2.30.38.10">
    <property type="entry name" value="Luciferase, Domain 3"/>
    <property type="match status" value="1"/>
</dbReference>
<evidence type="ECO:0000256" key="1">
    <source>
        <dbReference type="ARBA" id="ARBA00001957"/>
    </source>
</evidence>
<evidence type="ECO:0000256" key="4">
    <source>
        <dbReference type="SAM" id="MobiDB-lite"/>
    </source>
</evidence>
<feature type="domain" description="Carrier" evidence="5">
    <location>
        <begin position="1576"/>
        <end position="1650"/>
    </location>
</feature>
<evidence type="ECO:0000313" key="7">
    <source>
        <dbReference type="Proteomes" id="UP001501576"/>
    </source>
</evidence>
<comment type="caution">
    <text evidence="6">The sequence shown here is derived from an EMBL/GenBank/DDBJ whole genome shotgun (WGS) entry which is preliminary data.</text>
</comment>
<dbReference type="EMBL" id="BAAABZ010000016">
    <property type="protein sequence ID" value="GAA0526409.1"/>
    <property type="molecule type" value="Genomic_DNA"/>
</dbReference>
<dbReference type="SUPFAM" id="SSF52777">
    <property type="entry name" value="CoA-dependent acyltransferases"/>
    <property type="match status" value="2"/>
</dbReference>
<proteinExistence type="predicted"/>
<dbReference type="Pfam" id="PF00501">
    <property type="entry name" value="AMP-binding"/>
    <property type="match status" value="2"/>
</dbReference>
<comment type="cofactor">
    <cofactor evidence="1">
        <name>pantetheine 4'-phosphate</name>
        <dbReference type="ChEBI" id="CHEBI:47942"/>
    </cofactor>
</comment>
<evidence type="ECO:0000313" key="6">
    <source>
        <dbReference type="EMBL" id="GAA0526409.1"/>
    </source>
</evidence>
<dbReference type="Pfam" id="PF00550">
    <property type="entry name" value="PP-binding"/>
    <property type="match status" value="2"/>
</dbReference>
<protein>
    <recommendedName>
        <fullName evidence="5">Carrier domain-containing protein</fullName>
    </recommendedName>
</protein>
<dbReference type="PANTHER" id="PTHR45527:SF1">
    <property type="entry name" value="FATTY ACID SYNTHASE"/>
    <property type="match status" value="1"/>
</dbReference>
<dbReference type="NCBIfam" id="TIGR01733">
    <property type="entry name" value="AA-adenyl-dom"/>
    <property type="match status" value="2"/>
</dbReference>
<feature type="region of interest" description="Disordered" evidence="4">
    <location>
        <begin position="1552"/>
        <end position="1579"/>
    </location>
</feature>
<evidence type="ECO:0000256" key="3">
    <source>
        <dbReference type="ARBA" id="ARBA00022553"/>
    </source>
</evidence>
<dbReference type="SUPFAM" id="SSF47336">
    <property type="entry name" value="ACP-like"/>
    <property type="match status" value="2"/>
</dbReference>
<dbReference type="Gene3D" id="3.30.559.10">
    <property type="entry name" value="Chloramphenicol acetyltransferase-like domain"/>
    <property type="match status" value="1"/>
</dbReference>
<dbReference type="NCBIfam" id="NF003417">
    <property type="entry name" value="PRK04813.1"/>
    <property type="match status" value="2"/>
</dbReference>
<dbReference type="Gene3D" id="3.40.50.12780">
    <property type="entry name" value="N-terminal domain of ligase-like"/>
    <property type="match status" value="1"/>
</dbReference>
<dbReference type="InterPro" id="IPR020806">
    <property type="entry name" value="PKS_PP-bd"/>
</dbReference>
<dbReference type="InterPro" id="IPR025110">
    <property type="entry name" value="AMP-bd_C"/>
</dbReference>
<evidence type="ECO:0000259" key="5">
    <source>
        <dbReference type="PROSITE" id="PS50075"/>
    </source>
</evidence>
<dbReference type="CDD" id="cd19531">
    <property type="entry name" value="LCL_NRPS-like"/>
    <property type="match status" value="1"/>
</dbReference>
<dbReference type="SUPFAM" id="SSF56801">
    <property type="entry name" value="Acetyl-CoA synthetase-like"/>
    <property type="match status" value="2"/>
</dbReference>
<dbReference type="SMART" id="SM00823">
    <property type="entry name" value="PKS_PP"/>
    <property type="match status" value="2"/>
</dbReference>
<dbReference type="InterPro" id="IPR006162">
    <property type="entry name" value="Ppantetheine_attach_site"/>
</dbReference>
<dbReference type="InterPro" id="IPR045851">
    <property type="entry name" value="AMP-bd_C_sf"/>
</dbReference>
<dbReference type="PROSITE" id="PS00455">
    <property type="entry name" value="AMP_BINDING"/>
    <property type="match status" value="1"/>
</dbReference>
<keyword evidence="2" id="KW-0596">Phosphopantetheine</keyword>
<dbReference type="InterPro" id="IPR020845">
    <property type="entry name" value="AMP-binding_CS"/>
</dbReference>
<keyword evidence="3" id="KW-0597">Phosphoprotein</keyword>